<feature type="domain" description="NodB homology" evidence="3">
    <location>
        <begin position="89"/>
        <end position="323"/>
    </location>
</feature>
<dbReference type="CDD" id="cd10918">
    <property type="entry name" value="CE4_NodB_like_5s_6s"/>
    <property type="match status" value="1"/>
</dbReference>
<dbReference type="Proteomes" id="UP000034954">
    <property type="component" value="Unassembled WGS sequence"/>
</dbReference>
<dbReference type="Gene3D" id="3.20.20.370">
    <property type="entry name" value="Glycoside hydrolase/deacetylase"/>
    <property type="match status" value="1"/>
</dbReference>
<dbReference type="EMBL" id="LAQJ01000124">
    <property type="protein sequence ID" value="KKO20128.1"/>
    <property type="molecule type" value="Genomic_DNA"/>
</dbReference>
<proteinExistence type="predicted"/>
<dbReference type="InterPro" id="IPR011330">
    <property type="entry name" value="Glyco_hydro/deAcase_b/a-brl"/>
</dbReference>
<dbReference type="GO" id="GO:0016810">
    <property type="term" value="F:hydrolase activity, acting on carbon-nitrogen (but not peptide) bonds"/>
    <property type="evidence" value="ECO:0007669"/>
    <property type="project" value="InterPro"/>
</dbReference>
<protein>
    <submittedName>
        <fullName evidence="4">Polysaccharide deacetylase</fullName>
    </submittedName>
</protein>
<evidence type="ECO:0000313" key="5">
    <source>
        <dbReference type="Proteomes" id="UP000034954"/>
    </source>
</evidence>
<dbReference type="GO" id="GO:0005975">
    <property type="term" value="P:carbohydrate metabolic process"/>
    <property type="evidence" value="ECO:0007669"/>
    <property type="project" value="InterPro"/>
</dbReference>
<evidence type="ECO:0000256" key="2">
    <source>
        <dbReference type="ARBA" id="ARBA00022729"/>
    </source>
</evidence>
<evidence type="ECO:0000259" key="3">
    <source>
        <dbReference type="PROSITE" id="PS51677"/>
    </source>
</evidence>
<name>A0A0M2UVQ4_9BACT</name>
<comment type="subcellular location">
    <subcellularLocation>
        <location evidence="1">Secreted</location>
    </subcellularLocation>
</comment>
<evidence type="ECO:0000313" key="4">
    <source>
        <dbReference type="EMBL" id="KKO20128.1"/>
    </source>
</evidence>
<dbReference type="AlphaFoldDB" id="A0A0M2UVQ4"/>
<dbReference type="PROSITE" id="PS51677">
    <property type="entry name" value="NODB"/>
    <property type="match status" value="1"/>
</dbReference>
<keyword evidence="2" id="KW-0732">Signal</keyword>
<dbReference type="InterPro" id="IPR051398">
    <property type="entry name" value="Polysacch_Deacetylase"/>
</dbReference>
<evidence type="ECO:0000256" key="1">
    <source>
        <dbReference type="ARBA" id="ARBA00004613"/>
    </source>
</evidence>
<dbReference type="PANTHER" id="PTHR34216:SF3">
    <property type="entry name" value="POLY-BETA-1,6-N-ACETYL-D-GLUCOSAMINE N-DEACETYLASE"/>
    <property type="match status" value="1"/>
</dbReference>
<organism evidence="4 5">
    <name type="scientific">Candidatus Brocadia fulgida</name>
    <dbReference type="NCBI Taxonomy" id="380242"/>
    <lineage>
        <taxon>Bacteria</taxon>
        <taxon>Pseudomonadati</taxon>
        <taxon>Planctomycetota</taxon>
        <taxon>Candidatus Brocadiia</taxon>
        <taxon>Candidatus Brocadiales</taxon>
        <taxon>Candidatus Brocadiaceae</taxon>
        <taxon>Candidatus Brocadia</taxon>
    </lineage>
</organism>
<dbReference type="Pfam" id="PF01522">
    <property type="entry name" value="Polysacc_deac_1"/>
    <property type="match status" value="1"/>
</dbReference>
<dbReference type="GO" id="GO:0005576">
    <property type="term" value="C:extracellular region"/>
    <property type="evidence" value="ECO:0007669"/>
    <property type="project" value="UniProtKB-SubCell"/>
</dbReference>
<sequence length="323" mass="37588">MESILIKTTAKNLIYRVNHWKNKLTDQKNKLLILLYHRVLPEVRFNSRNTVITEKTFIRQIDILRKRYPIISLTDAINQCHTGQAKAKVQVVLTFDDGYWDNYEVAFPILRERGLPATFFLTTDYVGKNEPVWDWEVFTLVMRDCTDTHSIEIENKLLEQRMHEPRLSFAVRVIDSMKSITVDKIQEVTGFLRKHSTNKLTDIRQDCGISWEQAKRMSVCGMEIGAHGVTHRSLSRLPLEEAKQEIDRSKSIIENQIGKPCVHFAFPFGGHNDCAYGLIDHFKKTGFQSCLLNIRGYNHVKQDSFYFKRIVTNEWSSLDHLLG</sequence>
<dbReference type="InterPro" id="IPR002509">
    <property type="entry name" value="NODB_dom"/>
</dbReference>
<reference evidence="4 5" key="1">
    <citation type="journal article" date="2013" name="BMC Microbiol.">
        <title>Identification of the type II cytochrome c maturation pathway in anammox bacteria by comparative genomics.</title>
        <authorList>
            <person name="Ferousi C."/>
            <person name="Speth D.R."/>
            <person name="Reimann J."/>
            <person name="Op den Camp H.J."/>
            <person name="Allen J.W."/>
            <person name="Keltjens J.T."/>
            <person name="Jetten M.S."/>
        </authorList>
    </citation>
    <scope>NUCLEOTIDE SEQUENCE [LARGE SCALE GENOMIC DNA]</scope>
    <source>
        <strain evidence="4">RU1</strain>
    </source>
</reference>
<dbReference type="PANTHER" id="PTHR34216">
    <property type="match status" value="1"/>
</dbReference>
<accession>A0A0M2UVQ4</accession>
<gene>
    <name evidence="4" type="ORF">BROFUL_01153</name>
</gene>
<dbReference type="SUPFAM" id="SSF88713">
    <property type="entry name" value="Glycoside hydrolase/deacetylase"/>
    <property type="match status" value="1"/>
</dbReference>
<keyword evidence="5" id="KW-1185">Reference proteome</keyword>
<comment type="caution">
    <text evidence="4">The sequence shown here is derived from an EMBL/GenBank/DDBJ whole genome shotgun (WGS) entry which is preliminary data.</text>
</comment>